<evidence type="ECO:0000256" key="5">
    <source>
        <dbReference type="ARBA" id="ARBA00022741"/>
    </source>
</evidence>
<comment type="function">
    <text evidence="8">Ligates lysine onto the cytidine present at position 34 of the AUA codon-specific tRNA(Ile) that contains the anticodon CAU, in an ATP-dependent manner. Cytidine is converted to lysidine, thus changing the amino acid specificity of the tRNA from methionine to isoleucine.</text>
</comment>
<dbReference type="NCBIfam" id="TIGR02432">
    <property type="entry name" value="lysidine_TilS_N"/>
    <property type="match status" value="1"/>
</dbReference>
<evidence type="ECO:0000256" key="3">
    <source>
        <dbReference type="ARBA" id="ARBA00022598"/>
    </source>
</evidence>
<dbReference type="EC" id="6.3.4.19" evidence="8"/>
<dbReference type="GO" id="GO:0032267">
    <property type="term" value="F:tRNA(Ile)-lysidine synthase activity"/>
    <property type="evidence" value="ECO:0007669"/>
    <property type="project" value="UniProtKB-EC"/>
</dbReference>
<dbReference type="SMART" id="SM00977">
    <property type="entry name" value="TilS_C"/>
    <property type="match status" value="1"/>
</dbReference>
<dbReference type="PANTHER" id="PTHR43033:SF1">
    <property type="entry name" value="TRNA(ILE)-LYSIDINE SYNTHASE-RELATED"/>
    <property type="match status" value="1"/>
</dbReference>
<dbReference type="Gene3D" id="3.40.50.620">
    <property type="entry name" value="HUPs"/>
    <property type="match status" value="1"/>
</dbReference>
<dbReference type="CDD" id="cd01992">
    <property type="entry name" value="TilS_N"/>
    <property type="match status" value="1"/>
</dbReference>
<evidence type="ECO:0000256" key="6">
    <source>
        <dbReference type="ARBA" id="ARBA00022840"/>
    </source>
</evidence>
<dbReference type="Pfam" id="PF11734">
    <property type="entry name" value="TilS_C"/>
    <property type="match status" value="1"/>
</dbReference>
<dbReference type="NCBIfam" id="TIGR02433">
    <property type="entry name" value="lysidine_TilS_C"/>
    <property type="match status" value="1"/>
</dbReference>
<keyword evidence="6 8" id="KW-0067">ATP-binding</keyword>
<name>A0ABT5FA59_9GAMM</name>
<dbReference type="Gene3D" id="1.20.59.20">
    <property type="match status" value="1"/>
</dbReference>
<dbReference type="HAMAP" id="MF_01161">
    <property type="entry name" value="tRNA_Ile_lys_synt"/>
    <property type="match status" value="1"/>
</dbReference>
<keyword evidence="2 8" id="KW-0963">Cytoplasm</keyword>
<protein>
    <recommendedName>
        <fullName evidence="8">tRNA(Ile)-lysidine synthase</fullName>
        <ecNumber evidence="8">6.3.4.19</ecNumber>
    </recommendedName>
    <alternativeName>
        <fullName evidence="8">tRNA(Ile)-2-lysyl-cytidine synthase</fullName>
    </alternativeName>
    <alternativeName>
        <fullName evidence="8">tRNA(Ile)-lysidine synthetase</fullName>
    </alternativeName>
</protein>
<dbReference type="Proteomes" id="UP001528411">
    <property type="component" value="Unassembled WGS sequence"/>
</dbReference>
<proteinExistence type="inferred from homology"/>
<evidence type="ECO:0000313" key="11">
    <source>
        <dbReference type="Proteomes" id="UP001528411"/>
    </source>
</evidence>
<evidence type="ECO:0000256" key="7">
    <source>
        <dbReference type="ARBA" id="ARBA00048539"/>
    </source>
</evidence>
<dbReference type="InterPro" id="IPR014729">
    <property type="entry name" value="Rossmann-like_a/b/a_fold"/>
</dbReference>
<accession>A0ABT5FA59</accession>
<evidence type="ECO:0000256" key="2">
    <source>
        <dbReference type="ARBA" id="ARBA00022490"/>
    </source>
</evidence>
<dbReference type="InterPro" id="IPR015262">
    <property type="entry name" value="tRNA_Ile_lys_synt_subst-bd"/>
</dbReference>
<dbReference type="PANTHER" id="PTHR43033">
    <property type="entry name" value="TRNA(ILE)-LYSIDINE SYNTHASE-RELATED"/>
    <property type="match status" value="1"/>
</dbReference>
<comment type="catalytic activity">
    <reaction evidence="7 8">
        <text>cytidine(34) in tRNA(Ile2) + L-lysine + ATP = lysidine(34) in tRNA(Ile2) + AMP + diphosphate + H(+)</text>
        <dbReference type="Rhea" id="RHEA:43744"/>
        <dbReference type="Rhea" id="RHEA-COMP:10625"/>
        <dbReference type="Rhea" id="RHEA-COMP:10670"/>
        <dbReference type="ChEBI" id="CHEBI:15378"/>
        <dbReference type="ChEBI" id="CHEBI:30616"/>
        <dbReference type="ChEBI" id="CHEBI:32551"/>
        <dbReference type="ChEBI" id="CHEBI:33019"/>
        <dbReference type="ChEBI" id="CHEBI:82748"/>
        <dbReference type="ChEBI" id="CHEBI:83665"/>
        <dbReference type="ChEBI" id="CHEBI:456215"/>
        <dbReference type="EC" id="6.3.4.19"/>
    </reaction>
</comment>
<dbReference type="Pfam" id="PF09179">
    <property type="entry name" value="TilS"/>
    <property type="match status" value="1"/>
</dbReference>
<evidence type="ECO:0000256" key="1">
    <source>
        <dbReference type="ARBA" id="ARBA00004496"/>
    </source>
</evidence>
<keyword evidence="11" id="KW-1185">Reference proteome</keyword>
<dbReference type="InterPro" id="IPR012795">
    <property type="entry name" value="tRNA_Ile_lys_synt_N"/>
</dbReference>
<dbReference type="InterPro" id="IPR012094">
    <property type="entry name" value="tRNA_Ile_lys_synt"/>
</dbReference>
<organism evidence="10 11">
    <name type="scientific">Psychrosphaera algicola</name>
    <dbReference type="NCBI Taxonomy" id="3023714"/>
    <lineage>
        <taxon>Bacteria</taxon>
        <taxon>Pseudomonadati</taxon>
        <taxon>Pseudomonadota</taxon>
        <taxon>Gammaproteobacteria</taxon>
        <taxon>Alteromonadales</taxon>
        <taxon>Pseudoalteromonadaceae</taxon>
        <taxon>Psychrosphaera</taxon>
    </lineage>
</organism>
<feature type="binding site" evidence="8">
    <location>
        <begin position="27"/>
        <end position="32"/>
    </location>
    <ligand>
        <name>ATP</name>
        <dbReference type="ChEBI" id="CHEBI:30616"/>
    </ligand>
</feature>
<evidence type="ECO:0000256" key="4">
    <source>
        <dbReference type="ARBA" id="ARBA00022694"/>
    </source>
</evidence>
<sequence length="440" mass="49533">MLMLSQHLCDYLRRLNITDKPLAVALSGGVDSVALLLAAVEAKKKIPTLEISAVHVNHGLSQNATQWQAFCEQLCVYHQVPFSASVVTIEKSSRQSLEQLARVARYGVIAEQLSEHTVLLTGHHLADQAETFLLRLMRRSGLTGLGAMRSLAPFPDKLGRQKSLQLARPFLDLTKEDLVSYVTAYNTKWVEDESNNVLSFDRNYVRTSLLPVLAQRWPQYHQAIAQSTALLQEEADLLLDYVKSDYKASIGLGFLNEVTLNIAKLNEFEQAKLKAVLRMFCFEITGSYPSTNILMQVITSLITAQQDHQPEILFGDFYFKRHRDHIYLIAQAGTGIEPETTKVKSNIECQLDAQNCYSTIKIVSKFDDLFEIKYGNNSDKLPMANGLGSKSVKQAFKDMACPPWLRCKIPLVYYQGELVAIGGRYVHERFQNKLKVTLGL</sequence>
<evidence type="ECO:0000259" key="9">
    <source>
        <dbReference type="SMART" id="SM00977"/>
    </source>
</evidence>
<evidence type="ECO:0000256" key="8">
    <source>
        <dbReference type="HAMAP-Rule" id="MF_01161"/>
    </source>
</evidence>
<dbReference type="SUPFAM" id="SSF82829">
    <property type="entry name" value="MesJ substrate recognition domain-like"/>
    <property type="match status" value="1"/>
</dbReference>
<dbReference type="EMBL" id="JAQOMS010000002">
    <property type="protein sequence ID" value="MDC2888417.1"/>
    <property type="molecule type" value="Genomic_DNA"/>
</dbReference>
<dbReference type="SUPFAM" id="SSF56037">
    <property type="entry name" value="PheT/TilS domain"/>
    <property type="match status" value="1"/>
</dbReference>
<comment type="similarity">
    <text evidence="8">Belongs to the tRNA(Ile)-lysidine synthase family.</text>
</comment>
<reference evidence="10 11" key="1">
    <citation type="submission" date="2023-01" db="EMBL/GenBank/DDBJ databases">
        <title>Psychrosphaera sp. nov., isolated from marine algae.</title>
        <authorList>
            <person name="Bayburt H."/>
            <person name="Choi B.J."/>
            <person name="Kim J.M."/>
            <person name="Choi D.G."/>
            <person name="Jeon C.O."/>
        </authorList>
    </citation>
    <scope>NUCLEOTIDE SEQUENCE [LARGE SCALE GENOMIC DNA]</scope>
    <source>
        <strain evidence="10 11">G1-22</strain>
    </source>
</reference>
<keyword evidence="5 8" id="KW-0547">Nucleotide-binding</keyword>
<dbReference type="RefSeq" id="WP_272180044.1">
    <property type="nucleotide sequence ID" value="NZ_JAQOMS010000002.1"/>
</dbReference>
<dbReference type="InterPro" id="IPR012796">
    <property type="entry name" value="Lysidine-tRNA-synth_C"/>
</dbReference>
<comment type="subcellular location">
    <subcellularLocation>
        <location evidence="1 8">Cytoplasm</location>
    </subcellularLocation>
</comment>
<feature type="domain" description="Lysidine-tRNA(Ile) synthetase C-terminal" evidence="9">
    <location>
        <begin position="370"/>
        <end position="436"/>
    </location>
</feature>
<comment type="caution">
    <text evidence="10">The sequence shown here is derived from an EMBL/GenBank/DDBJ whole genome shotgun (WGS) entry which is preliminary data.</text>
</comment>
<dbReference type="SUPFAM" id="SSF52402">
    <property type="entry name" value="Adenine nucleotide alpha hydrolases-like"/>
    <property type="match status" value="1"/>
</dbReference>
<dbReference type="Pfam" id="PF01171">
    <property type="entry name" value="ATP_bind_3"/>
    <property type="match status" value="1"/>
</dbReference>
<dbReference type="InterPro" id="IPR011063">
    <property type="entry name" value="TilS/TtcA_N"/>
</dbReference>
<evidence type="ECO:0000313" key="10">
    <source>
        <dbReference type="EMBL" id="MDC2888417.1"/>
    </source>
</evidence>
<gene>
    <name evidence="8 10" type="primary">tilS</name>
    <name evidence="10" type="ORF">PN838_06135</name>
</gene>
<comment type="domain">
    <text evidence="8">The N-terminal region contains the highly conserved SGGXDS motif, predicted to be a P-loop motif involved in ATP binding.</text>
</comment>
<keyword evidence="4 8" id="KW-0819">tRNA processing</keyword>
<keyword evidence="3 8" id="KW-0436">Ligase</keyword>